<dbReference type="EMBL" id="JAKKPZ010000005">
    <property type="protein sequence ID" value="KAI1720692.1"/>
    <property type="molecule type" value="Genomic_DNA"/>
</dbReference>
<sequence>MARAPVRLNIYDMYWINDYASTVGMGVFHSGIEVYGVEYAYGGHPFSFSGIFENTPRDANELGEQFTFREGISLGETDFSPSDVRKLVQTLGLEYRGDKYHLIAKNCNHFTAALAKTLTGQDIPNWVNRLASISGSIPFLERWIPQEWLTPIALQESLAEKSKGGRSNGINHGIASLAVNTPLDDAREVFEDASSPGVRKKLIPVWQNGQQVGTSAAATCSTEENRTNTNPWRWFPRRGSADVASRSAPSTARPSSNNPSPSLSRYPQMSKIWNSFKGITCGDTSSSPSTSRRSESISSQNSVKSALKSDQNQIGDN</sequence>
<dbReference type="PANTHER" id="PTHR12378:SF80">
    <property type="entry name" value="IP06716P-RELATED"/>
    <property type="match status" value="1"/>
</dbReference>
<comment type="similarity">
    <text evidence="1">Belongs to the DeSI family.</text>
</comment>
<dbReference type="PROSITE" id="PS51858">
    <property type="entry name" value="PPPDE"/>
    <property type="match status" value="1"/>
</dbReference>
<dbReference type="Proteomes" id="UP001201812">
    <property type="component" value="Unassembled WGS sequence"/>
</dbReference>
<proteinExistence type="inferred from homology"/>
<comment type="caution">
    <text evidence="6">The sequence shown here is derived from an EMBL/GenBank/DDBJ whole genome shotgun (WGS) entry which is preliminary data.</text>
</comment>
<feature type="compositionally biased region" description="Polar residues" evidence="4">
    <location>
        <begin position="308"/>
        <end position="317"/>
    </location>
</feature>
<dbReference type="GO" id="GO:0006508">
    <property type="term" value="P:proteolysis"/>
    <property type="evidence" value="ECO:0007669"/>
    <property type="project" value="UniProtKB-KW"/>
</dbReference>
<name>A0AAD4N8E7_9BILA</name>
<dbReference type="PANTHER" id="PTHR12378">
    <property type="entry name" value="DESUMOYLATING ISOPEPTIDASE"/>
    <property type="match status" value="1"/>
</dbReference>
<dbReference type="InterPro" id="IPR042266">
    <property type="entry name" value="PPPDE_sf"/>
</dbReference>
<dbReference type="SMART" id="SM01179">
    <property type="entry name" value="DUF862"/>
    <property type="match status" value="1"/>
</dbReference>
<feature type="compositionally biased region" description="Low complexity" evidence="4">
    <location>
        <begin position="285"/>
        <end position="302"/>
    </location>
</feature>
<reference evidence="6" key="1">
    <citation type="submission" date="2022-01" db="EMBL/GenBank/DDBJ databases">
        <title>Genome Sequence Resource for Two Populations of Ditylenchus destructor, the Migratory Endoparasitic Phytonematode.</title>
        <authorList>
            <person name="Zhang H."/>
            <person name="Lin R."/>
            <person name="Xie B."/>
        </authorList>
    </citation>
    <scope>NUCLEOTIDE SEQUENCE</scope>
    <source>
        <strain evidence="6">BazhouSP</strain>
    </source>
</reference>
<accession>A0AAD4N8E7</accession>
<feature type="region of interest" description="Disordered" evidence="4">
    <location>
        <begin position="214"/>
        <end position="317"/>
    </location>
</feature>
<dbReference type="InterPro" id="IPR008580">
    <property type="entry name" value="PPPDE_dom"/>
</dbReference>
<feature type="domain" description="PPPDE" evidence="5">
    <location>
        <begin position="4"/>
        <end position="148"/>
    </location>
</feature>
<evidence type="ECO:0000256" key="3">
    <source>
        <dbReference type="ARBA" id="ARBA00022801"/>
    </source>
</evidence>
<evidence type="ECO:0000256" key="1">
    <source>
        <dbReference type="ARBA" id="ARBA00008140"/>
    </source>
</evidence>
<dbReference type="GO" id="GO:0101005">
    <property type="term" value="F:deubiquitinase activity"/>
    <property type="evidence" value="ECO:0007669"/>
    <property type="project" value="TreeGrafter"/>
</dbReference>
<evidence type="ECO:0000313" key="7">
    <source>
        <dbReference type="Proteomes" id="UP001201812"/>
    </source>
</evidence>
<dbReference type="Gene3D" id="3.90.1720.30">
    <property type="entry name" value="PPPDE domains"/>
    <property type="match status" value="1"/>
</dbReference>
<evidence type="ECO:0000256" key="2">
    <source>
        <dbReference type="ARBA" id="ARBA00022670"/>
    </source>
</evidence>
<gene>
    <name evidence="6" type="ORF">DdX_04935</name>
</gene>
<dbReference type="AlphaFoldDB" id="A0AAD4N8E7"/>
<evidence type="ECO:0000259" key="5">
    <source>
        <dbReference type="PROSITE" id="PS51858"/>
    </source>
</evidence>
<dbReference type="Pfam" id="PF05903">
    <property type="entry name" value="Peptidase_C97"/>
    <property type="match status" value="1"/>
</dbReference>
<feature type="compositionally biased region" description="Low complexity" evidence="4">
    <location>
        <begin position="244"/>
        <end position="265"/>
    </location>
</feature>
<organism evidence="6 7">
    <name type="scientific">Ditylenchus destructor</name>
    <dbReference type="NCBI Taxonomy" id="166010"/>
    <lineage>
        <taxon>Eukaryota</taxon>
        <taxon>Metazoa</taxon>
        <taxon>Ecdysozoa</taxon>
        <taxon>Nematoda</taxon>
        <taxon>Chromadorea</taxon>
        <taxon>Rhabditida</taxon>
        <taxon>Tylenchina</taxon>
        <taxon>Tylenchomorpha</taxon>
        <taxon>Sphaerularioidea</taxon>
        <taxon>Anguinidae</taxon>
        <taxon>Anguininae</taxon>
        <taxon>Ditylenchus</taxon>
    </lineage>
</organism>
<protein>
    <submittedName>
        <fullName evidence="6">PPPDE putative peptidase domain-containing protein</fullName>
    </submittedName>
</protein>
<feature type="compositionally biased region" description="Polar residues" evidence="4">
    <location>
        <begin position="214"/>
        <end position="231"/>
    </location>
</feature>
<evidence type="ECO:0000256" key="4">
    <source>
        <dbReference type="SAM" id="MobiDB-lite"/>
    </source>
</evidence>
<keyword evidence="3" id="KW-0378">Hydrolase</keyword>
<keyword evidence="7" id="KW-1185">Reference proteome</keyword>
<keyword evidence="2" id="KW-0645">Protease</keyword>
<evidence type="ECO:0000313" key="6">
    <source>
        <dbReference type="EMBL" id="KAI1720692.1"/>
    </source>
</evidence>
<dbReference type="GO" id="GO:0016579">
    <property type="term" value="P:protein deubiquitination"/>
    <property type="evidence" value="ECO:0007669"/>
    <property type="project" value="TreeGrafter"/>
</dbReference>